<dbReference type="EnsemblMetazoa" id="PPA40345.1">
    <property type="protein sequence ID" value="PPA40345.1"/>
    <property type="gene ID" value="WBGene00278714"/>
</dbReference>
<dbReference type="AlphaFoldDB" id="A0A2A6C352"/>
<gene>
    <name evidence="2" type="primary">WBGene00278714</name>
</gene>
<evidence type="ECO:0000313" key="2">
    <source>
        <dbReference type="EnsemblMetazoa" id="PPA40345.1"/>
    </source>
</evidence>
<dbReference type="PANTHER" id="PTHR23019">
    <property type="entry name" value="NUCLEAR PORE MEMBRANE GLYCOPROTEIN GP210-RELATED"/>
    <property type="match status" value="1"/>
</dbReference>
<name>A0A2A6C352_PRIPA</name>
<proteinExistence type="predicted"/>
<keyword evidence="3" id="KW-1185">Reference proteome</keyword>
<accession>A0A2A6C352</accession>
<reference evidence="3" key="1">
    <citation type="journal article" date="2008" name="Nat. Genet.">
        <title>The Pristionchus pacificus genome provides a unique perspective on nematode lifestyle and parasitism.</title>
        <authorList>
            <person name="Dieterich C."/>
            <person name="Clifton S.W."/>
            <person name="Schuster L.N."/>
            <person name="Chinwalla A."/>
            <person name="Delehaunty K."/>
            <person name="Dinkelacker I."/>
            <person name="Fulton L."/>
            <person name="Fulton R."/>
            <person name="Godfrey J."/>
            <person name="Minx P."/>
            <person name="Mitreva M."/>
            <person name="Roeseler W."/>
            <person name="Tian H."/>
            <person name="Witte H."/>
            <person name="Yang S.P."/>
            <person name="Wilson R.K."/>
            <person name="Sommer R.J."/>
        </authorList>
    </citation>
    <scope>NUCLEOTIDE SEQUENCE [LARGE SCALE GENOMIC DNA]</scope>
    <source>
        <strain evidence="3">PS312</strain>
    </source>
</reference>
<evidence type="ECO:0000313" key="3">
    <source>
        <dbReference type="Proteomes" id="UP000005239"/>
    </source>
</evidence>
<dbReference type="Pfam" id="PF24902">
    <property type="entry name" value="Ig_NUP210_9th"/>
    <property type="match status" value="1"/>
</dbReference>
<dbReference type="Proteomes" id="UP000005239">
    <property type="component" value="Unassembled WGS sequence"/>
</dbReference>
<accession>A0A8R1YZT3</accession>
<protein>
    <recommendedName>
        <fullName evidence="1">NUP210 Ig-like domain-containing protein</fullName>
    </recommendedName>
</protein>
<reference evidence="2" key="2">
    <citation type="submission" date="2022-06" db="UniProtKB">
        <authorList>
            <consortium name="EnsemblMetazoa"/>
        </authorList>
    </citation>
    <scope>IDENTIFICATION</scope>
    <source>
        <strain evidence="2">PS312</strain>
    </source>
</reference>
<sequence>SQQLNFRWKEMDVYPFPSLLSNRESSMRLSVVGYGRCESEGQELQLDSVSDLTVKWTTDNDKLLRIEKSGRENDEVVIKPKGTAGAVKIHADCGHNLKASTELRLFDKARISQSSLVLWNDPSVKGEVRVEGGSGHFVIKSSTIDPPFHHSLLNGIIKISPRSVGSSLLRIHDQCIDESVLEIRVKVTDIQQIGIDAPEY</sequence>
<feature type="domain" description="NUP210 Ig-like" evidence="1">
    <location>
        <begin position="115"/>
        <end position="177"/>
    </location>
</feature>
<evidence type="ECO:0000259" key="1">
    <source>
        <dbReference type="Pfam" id="PF24902"/>
    </source>
</evidence>
<organism evidence="2 3">
    <name type="scientific">Pristionchus pacificus</name>
    <name type="common">Parasitic nematode worm</name>
    <dbReference type="NCBI Taxonomy" id="54126"/>
    <lineage>
        <taxon>Eukaryota</taxon>
        <taxon>Metazoa</taxon>
        <taxon>Ecdysozoa</taxon>
        <taxon>Nematoda</taxon>
        <taxon>Chromadorea</taxon>
        <taxon>Rhabditida</taxon>
        <taxon>Rhabditina</taxon>
        <taxon>Diplogasteromorpha</taxon>
        <taxon>Diplogasteroidea</taxon>
        <taxon>Neodiplogasteridae</taxon>
        <taxon>Pristionchus</taxon>
    </lineage>
</organism>
<dbReference type="PANTHER" id="PTHR23019:SF0">
    <property type="entry name" value="NUCLEAR PORE MEMBRANE GLYCOPROTEIN 210"/>
    <property type="match status" value="1"/>
</dbReference>
<dbReference type="InterPro" id="IPR056899">
    <property type="entry name" value="Ig_NUP210_9th"/>
</dbReference>
<dbReference type="InterPro" id="IPR045197">
    <property type="entry name" value="NUP210-like"/>
</dbReference>